<dbReference type="EMBL" id="VSSQ01000213">
    <property type="protein sequence ID" value="MPL85903.1"/>
    <property type="molecule type" value="Genomic_DNA"/>
</dbReference>
<name>A0A644V508_9ZZZZ</name>
<evidence type="ECO:0000259" key="1">
    <source>
        <dbReference type="Pfam" id="PF01468"/>
    </source>
</evidence>
<dbReference type="Pfam" id="PF01468">
    <property type="entry name" value="GA"/>
    <property type="match status" value="1"/>
</dbReference>
<feature type="domain" description="Protein G-related albumin-binding (GA) module" evidence="1">
    <location>
        <begin position="7"/>
        <end position="32"/>
    </location>
</feature>
<evidence type="ECO:0000313" key="2">
    <source>
        <dbReference type="EMBL" id="MPL85903.1"/>
    </source>
</evidence>
<proteinExistence type="predicted"/>
<dbReference type="InterPro" id="IPR002988">
    <property type="entry name" value="GA_module"/>
</dbReference>
<protein>
    <recommendedName>
        <fullName evidence="1">Protein G-related albumin-binding (GA) module domain-containing protein</fullName>
    </recommendedName>
</protein>
<accession>A0A644V508</accession>
<sequence length="50" mass="5715">MNKPALIQKIKSLEGLTNAEKSDLINLLNQTKKYGLVWEDKPEDVEDQKS</sequence>
<dbReference type="AlphaFoldDB" id="A0A644V508"/>
<gene>
    <name evidence="2" type="ORF">SDC9_31878</name>
</gene>
<reference evidence="2" key="1">
    <citation type="submission" date="2019-08" db="EMBL/GenBank/DDBJ databases">
        <authorList>
            <person name="Kucharzyk K."/>
            <person name="Murdoch R.W."/>
            <person name="Higgins S."/>
            <person name="Loffler F."/>
        </authorList>
    </citation>
    <scope>NUCLEOTIDE SEQUENCE</scope>
</reference>
<organism evidence="2">
    <name type="scientific">bioreactor metagenome</name>
    <dbReference type="NCBI Taxonomy" id="1076179"/>
    <lineage>
        <taxon>unclassified sequences</taxon>
        <taxon>metagenomes</taxon>
        <taxon>ecological metagenomes</taxon>
    </lineage>
</organism>
<comment type="caution">
    <text evidence="2">The sequence shown here is derived from an EMBL/GenBank/DDBJ whole genome shotgun (WGS) entry which is preliminary data.</text>
</comment>